<accession>A0A7Y6NMC2</accession>
<organism evidence="2 3">
    <name type="scientific">Piscinibacter koreensis</name>
    <dbReference type="NCBI Taxonomy" id="2742824"/>
    <lineage>
        <taxon>Bacteria</taxon>
        <taxon>Pseudomonadati</taxon>
        <taxon>Pseudomonadota</taxon>
        <taxon>Betaproteobacteria</taxon>
        <taxon>Burkholderiales</taxon>
        <taxon>Sphaerotilaceae</taxon>
        <taxon>Piscinibacter</taxon>
    </lineage>
</organism>
<gene>
    <name evidence="2" type="ORF">HQN59_08705</name>
</gene>
<keyword evidence="3" id="KW-1185">Reference proteome</keyword>
<dbReference type="AlphaFoldDB" id="A0A7Y6NMC2"/>
<evidence type="ECO:0008006" key="4">
    <source>
        <dbReference type="Google" id="ProtNLM"/>
    </source>
</evidence>
<name>A0A7Y6NMC2_9BURK</name>
<evidence type="ECO:0000313" key="2">
    <source>
        <dbReference type="EMBL" id="NUZ05843.1"/>
    </source>
</evidence>
<dbReference type="PROSITE" id="PS51257">
    <property type="entry name" value="PROKAR_LIPOPROTEIN"/>
    <property type="match status" value="1"/>
</dbReference>
<dbReference type="EMBL" id="JABWMJ010000003">
    <property type="protein sequence ID" value="NUZ05843.1"/>
    <property type="molecule type" value="Genomic_DNA"/>
</dbReference>
<dbReference type="Proteomes" id="UP000529637">
    <property type="component" value="Unassembled WGS sequence"/>
</dbReference>
<evidence type="ECO:0000313" key="3">
    <source>
        <dbReference type="Proteomes" id="UP000529637"/>
    </source>
</evidence>
<sequence length="147" mass="14967">MTREPRRPHRTSRRPQRRSLPVLLGTLATLAACSAPGVAQPGRAAPGASAASAASGAVAVYKPLGSRQCEVPPPRATLERELAAAGVPVLGTACGRDGRMRAALCGAPDGRIVIFEVPTERVAAAAAAGFEPLANLPDATREPCPGS</sequence>
<evidence type="ECO:0000256" key="1">
    <source>
        <dbReference type="SAM" id="SignalP"/>
    </source>
</evidence>
<dbReference type="RefSeq" id="WP_176068164.1">
    <property type="nucleotide sequence ID" value="NZ_JABWMJ010000003.1"/>
</dbReference>
<protein>
    <recommendedName>
        <fullName evidence="4">Secreted protein</fullName>
    </recommendedName>
</protein>
<keyword evidence="1" id="KW-0732">Signal</keyword>
<comment type="caution">
    <text evidence="2">The sequence shown here is derived from an EMBL/GenBank/DDBJ whole genome shotgun (WGS) entry which is preliminary data.</text>
</comment>
<proteinExistence type="predicted"/>
<feature type="chain" id="PRO_5031190949" description="Secreted protein" evidence="1">
    <location>
        <begin position="35"/>
        <end position="147"/>
    </location>
</feature>
<feature type="signal peptide" evidence="1">
    <location>
        <begin position="1"/>
        <end position="34"/>
    </location>
</feature>
<reference evidence="2 3" key="1">
    <citation type="submission" date="2020-06" db="EMBL/GenBank/DDBJ databases">
        <title>Schlegella sp. ID0723 isolated from air conditioner.</title>
        <authorList>
            <person name="Kim D.Y."/>
            <person name="Kim D.-U."/>
        </authorList>
    </citation>
    <scope>NUCLEOTIDE SEQUENCE [LARGE SCALE GENOMIC DNA]</scope>
    <source>
        <strain evidence="2 3">ID0723</strain>
    </source>
</reference>